<dbReference type="SUPFAM" id="SSF141255">
    <property type="entry name" value="YccV-like"/>
    <property type="match status" value="1"/>
</dbReference>
<organism evidence="3 4">
    <name type="scientific">Altererythrobacter arenosus</name>
    <dbReference type="NCBI Taxonomy" id="3032592"/>
    <lineage>
        <taxon>Bacteria</taxon>
        <taxon>Pseudomonadati</taxon>
        <taxon>Pseudomonadota</taxon>
        <taxon>Alphaproteobacteria</taxon>
        <taxon>Sphingomonadales</taxon>
        <taxon>Erythrobacteraceae</taxon>
        <taxon>Altererythrobacter</taxon>
    </lineage>
</organism>
<accession>A0ABY8FUA0</accession>
<protein>
    <recommendedName>
        <fullName evidence="1">Heat shock protein HspQ</fullName>
    </recommendedName>
</protein>
<dbReference type="NCBIfam" id="TIGR02097">
    <property type="entry name" value="yccV"/>
    <property type="match status" value="1"/>
</dbReference>
<feature type="domain" description="Hemimethylated DNA-binding" evidence="2">
    <location>
        <begin position="22"/>
        <end position="121"/>
    </location>
</feature>
<keyword evidence="3" id="KW-0346">Stress response</keyword>
<dbReference type="Proteomes" id="UP001215827">
    <property type="component" value="Chromosome"/>
</dbReference>
<dbReference type="InterPro" id="IPR036623">
    <property type="entry name" value="Hemimethylated_DNA-bd_sf"/>
</dbReference>
<proteinExistence type="predicted"/>
<dbReference type="PANTHER" id="PTHR48439">
    <property type="entry name" value="HEMIMETHYLATED DNA-BINDING DOMAIN-CONTAINING PROTEIN"/>
    <property type="match status" value="1"/>
</dbReference>
<keyword evidence="4" id="KW-1185">Reference proteome</keyword>
<reference evidence="3 4" key="1">
    <citation type="submission" date="2023-03" db="EMBL/GenBank/DDBJ databases">
        <title>Altererythrobacter sp. CAU 1644 isolated from sand.</title>
        <authorList>
            <person name="Kim W."/>
        </authorList>
    </citation>
    <scope>NUCLEOTIDE SEQUENCE [LARGE SCALE GENOMIC DNA]</scope>
    <source>
        <strain evidence="3 4">CAU 1644</strain>
    </source>
</reference>
<gene>
    <name evidence="3" type="primary">hspQ</name>
    <name evidence="3" type="ORF">P7228_01725</name>
</gene>
<dbReference type="InterPro" id="IPR053189">
    <property type="entry name" value="Clp_protease_adapter_ClpF"/>
</dbReference>
<evidence type="ECO:0000313" key="4">
    <source>
        <dbReference type="Proteomes" id="UP001215827"/>
    </source>
</evidence>
<evidence type="ECO:0000313" key="3">
    <source>
        <dbReference type="EMBL" id="WFL77815.1"/>
    </source>
</evidence>
<dbReference type="Pfam" id="PF08755">
    <property type="entry name" value="YccV-like"/>
    <property type="match status" value="1"/>
</dbReference>
<dbReference type="InterPro" id="IPR011722">
    <property type="entry name" value="Hemimethylated_DNA-bd_dom"/>
</dbReference>
<dbReference type="RefSeq" id="WP_278016507.1">
    <property type="nucleotide sequence ID" value="NZ_CP121106.1"/>
</dbReference>
<dbReference type="EMBL" id="CP121106">
    <property type="protein sequence ID" value="WFL77815.1"/>
    <property type="molecule type" value="Genomic_DNA"/>
</dbReference>
<dbReference type="SMART" id="SM00992">
    <property type="entry name" value="YccV-like"/>
    <property type="match status" value="1"/>
</dbReference>
<dbReference type="Gene3D" id="2.30.30.390">
    <property type="entry name" value="Hemimethylated DNA-binding domain"/>
    <property type="match status" value="1"/>
</dbReference>
<evidence type="ECO:0000256" key="1">
    <source>
        <dbReference type="NCBIfam" id="TIGR02097"/>
    </source>
</evidence>
<sequence>MDRAVFFSTQAGRTIEVPRHARARFGIGDIVRHRMFDFRGVIFDIDPVFANSEEWYESIPEEIRPRRDQPFYHLLAENEDSSYVAYVSQQNLLADPEGGPVDHPQLSHLFEQFKNGRYRMRRALTH</sequence>
<dbReference type="PANTHER" id="PTHR48439:SF1">
    <property type="entry name" value="HEMIMETHYLATED DNA-BINDING DOMAIN-CONTAINING PROTEIN"/>
    <property type="match status" value="1"/>
</dbReference>
<name>A0ABY8FUA0_9SPHN</name>
<evidence type="ECO:0000259" key="2">
    <source>
        <dbReference type="SMART" id="SM00992"/>
    </source>
</evidence>